<dbReference type="SUPFAM" id="SSF46565">
    <property type="entry name" value="Chaperone J-domain"/>
    <property type="match status" value="1"/>
</dbReference>
<keyword evidence="4" id="KW-1185">Reference proteome</keyword>
<dbReference type="CDD" id="cd06257">
    <property type="entry name" value="DnaJ"/>
    <property type="match status" value="1"/>
</dbReference>
<dbReference type="CDD" id="cd07316">
    <property type="entry name" value="terB_like_DjlA"/>
    <property type="match status" value="1"/>
</dbReference>
<feature type="domain" description="J" evidence="2">
    <location>
        <begin position="193"/>
        <end position="258"/>
    </location>
</feature>
<dbReference type="SMART" id="SM00271">
    <property type="entry name" value="DnaJ"/>
    <property type="match status" value="1"/>
</dbReference>
<feature type="transmembrane region" description="Helical" evidence="1">
    <location>
        <begin position="6"/>
        <end position="28"/>
    </location>
</feature>
<dbReference type="Gene3D" id="1.10.3680.10">
    <property type="entry name" value="TerB-like"/>
    <property type="match status" value="1"/>
</dbReference>
<sequence length="258" mass="28501">MSWLGAGIGAGIGAMIGGPIGAGIGGWLGHSMSKAYTHVTHSAQMGGAELSGMSKQEAQSIFFVALFSMLAKMAKADGRVTSEEADLINHLARTQIEMDAEDRKAAAVIFKNALDDEYTIYDYARQYRQIAGHAPQMCEMVYRLLFSVAYADGELHAAEDAILMEIPSHLGLDQSHYQILKEEFHGQHADISESYKILGCEPDSSDSEVKRAYRKLCMDYHPDKIAAKGLPDGFMQFAEQQMHLINDAYKTIMDQRKK</sequence>
<dbReference type="eggNOG" id="COG1076">
    <property type="taxonomic scope" value="Bacteria"/>
</dbReference>
<dbReference type="Pfam" id="PF05099">
    <property type="entry name" value="TerB"/>
    <property type="match status" value="1"/>
</dbReference>
<dbReference type="Proteomes" id="UP000005297">
    <property type="component" value="Unassembled WGS sequence"/>
</dbReference>
<comment type="caution">
    <text evidence="3">The sequence shown here is derived from an EMBL/GenBank/DDBJ whole genome shotgun (WGS) entry which is preliminary data.</text>
</comment>
<dbReference type="InterPro" id="IPR007791">
    <property type="entry name" value="DjlA_N"/>
</dbReference>
<keyword evidence="1" id="KW-1133">Transmembrane helix</keyword>
<dbReference type="Pfam" id="PF00226">
    <property type="entry name" value="DnaJ"/>
    <property type="match status" value="1"/>
</dbReference>
<dbReference type="RefSeq" id="WP_009850821.1">
    <property type="nucleotide sequence ID" value="NZ_DS022295.1"/>
</dbReference>
<evidence type="ECO:0000259" key="2">
    <source>
        <dbReference type="PROSITE" id="PS50076"/>
    </source>
</evidence>
<proteinExistence type="predicted"/>
<accession>Q0F1U8</accession>
<dbReference type="InterPro" id="IPR029024">
    <property type="entry name" value="TerB-like"/>
</dbReference>
<dbReference type="InParanoid" id="Q0F1U8"/>
<dbReference type="AlphaFoldDB" id="Q0F1U8"/>
<evidence type="ECO:0000256" key="1">
    <source>
        <dbReference type="SAM" id="Phobius"/>
    </source>
</evidence>
<evidence type="ECO:0000313" key="4">
    <source>
        <dbReference type="Proteomes" id="UP000005297"/>
    </source>
</evidence>
<dbReference type="STRING" id="314344.AL013_05580"/>
<dbReference type="OrthoDB" id="9782583at2"/>
<dbReference type="NCBIfam" id="NF006948">
    <property type="entry name" value="PRK09430.1"/>
    <property type="match status" value="1"/>
</dbReference>
<organism evidence="3 4">
    <name type="scientific">Mariprofundus ferrooxydans PV-1</name>
    <dbReference type="NCBI Taxonomy" id="314345"/>
    <lineage>
        <taxon>Bacteria</taxon>
        <taxon>Pseudomonadati</taxon>
        <taxon>Pseudomonadota</taxon>
        <taxon>Candidatius Mariprofundia</taxon>
        <taxon>Mariprofundales</taxon>
        <taxon>Mariprofundaceae</taxon>
        <taxon>Mariprofundus</taxon>
    </lineage>
</organism>
<keyword evidence="1" id="KW-0812">Transmembrane</keyword>
<dbReference type="PRINTS" id="PR00625">
    <property type="entry name" value="JDOMAIN"/>
</dbReference>
<dbReference type="SUPFAM" id="SSF158682">
    <property type="entry name" value="TerB-like"/>
    <property type="match status" value="1"/>
</dbReference>
<evidence type="ECO:0000313" key="3">
    <source>
        <dbReference type="EMBL" id="EAU55802.1"/>
    </source>
</evidence>
<dbReference type="FunCoup" id="Q0F1U8">
    <property type="interactions" value="61"/>
</dbReference>
<dbReference type="PROSITE" id="PS50076">
    <property type="entry name" value="DNAJ_2"/>
    <property type="match status" value="1"/>
</dbReference>
<protein>
    <submittedName>
        <fullName evidence="3">Dna-J like membrane chaperone protein</fullName>
    </submittedName>
</protein>
<dbReference type="InterPro" id="IPR050817">
    <property type="entry name" value="DjlA_DnaK_co-chaperone"/>
</dbReference>
<dbReference type="EMBL" id="AATS01000002">
    <property type="protein sequence ID" value="EAU55802.1"/>
    <property type="molecule type" value="Genomic_DNA"/>
</dbReference>
<dbReference type="HOGENOM" id="CLU_066221_2_0_0"/>
<name>Q0F1U8_9PROT</name>
<gene>
    <name evidence="3" type="primary">djlA</name>
    <name evidence="3" type="ORF">SPV1_02602</name>
</gene>
<keyword evidence="1" id="KW-0472">Membrane</keyword>
<dbReference type="InterPro" id="IPR036869">
    <property type="entry name" value="J_dom_sf"/>
</dbReference>
<reference evidence="3 4" key="1">
    <citation type="submission" date="2006-09" db="EMBL/GenBank/DDBJ databases">
        <authorList>
            <person name="Emerson D."/>
            <person name="Ferriera S."/>
            <person name="Johnson J."/>
            <person name="Kravitz S."/>
            <person name="Halpern A."/>
            <person name="Remington K."/>
            <person name="Beeson K."/>
            <person name="Tran B."/>
            <person name="Rogers Y.-H."/>
            <person name="Friedman R."/>
            <person name="Venter J.C."/>
        </authorList>
    </citation>
    <scope>NUCLEOTIDE SEQUENCE [LARGE SCALE GENOMIC DNA]</scope>
    <source>
        <strain evidence="3 4">PV-1</strain>
    </source>
</reference>
<dbReference type="Gene3D" id="1.10.287.110">
    <property type="entry name" value="DnaJ domain"/>
    <property type="match status" value="1"/>
</dbReference>
<dbReference type="InterPro" id="IPR001623">
    <property type="entry name" value="DnaJ_domain"/>
</dbReference>
<dbReference type="PANTHER" id="PTHR24074">
    <property type="entry name" value="CO-CHAPERONE PROTEIN DJLA"/>
    <property type="match status" value="1"/>
</dbReference>